<comment type="caution">
    <text evidence="2">The sequence shown here is derived from an EMBL/GenBank/DDBJ whole genome shotgun (WGS) entry which is preliminary data.</text>
</comment>
<gene>
    <name evidence="2" type="ORF">BLNAU_11390</name>
    <name evidence="1" type="ORF">BLNAU_18895</name>
    <name evidence="3" type="ORF">BLNAU_9562</name>
</gene>
<organism evidence="2 4">
    <name type="scientific">Blattamonas nauphoetae</name>
    <dbReference type="NCBI Taxonomy" id="2049346"/>
    <lineage>
        <taxon>Eukaryota</taxon>
        <taxon>Metamonada</taxon>
        <taxon>Preaxostyla</taxon>
        <taxon>Oxymonadida</taxon>
        <taxon>Blattamonas</taxon>
    </lineage>
</organism>
<dbReference type="EMBL" id="JARBJD010000235">
    <property type="protein sequence ID" value="KAK2946151.1"/>
    <property type="molecule type" value="Genomic_DNA"/>
</dbReference>
<keyword evidence="4" id="KW-1185">Reference proteome</keyword>
<sequence>MIRETSAFAEGEGAKALGPGTILGTGRETRGSFVAGAKIWRSLFLLSVKRNVPSPDFERESSLSMCAFFAEIDSLSYYATPRPPQEARG</sequence>
<protein>
    <submittedName>
        <fullName evidence="2">Uncharacterized protein</fullName>
    </submittedName>
</protein>
<dbReference type="EMBL" id="JARBJD010000066">
    <property type="protein sequence ID" value="KAK2955515.1"/>
    <property type="molecule type" value="Genomic_DNA"/>
</dbReference>
<dbReference type="Proteomes" id="UP001281761">
    <property type="component" value="Unassembled WGS sequence"/>
</dbReference>
<dbReference type="EMBL" id="JARBJD010000088">
    <property type="protein sequence ID" value="KAK2953669.1"/>
    <property type="molecule type" value="Genomic_DNA"/>
</dbReference>
<evidence type="ECO:0000313" key="2">
    <source>
        <dbReference type="EMBL" id="KAK2953669.1"/>
    </source>
</evidence>
<evidence type="ECO:0000313" key="4">
    <source>
        <dbReference type="Proteomes" id="UP001281761"/>
    </source>
</evidence>
<accession>A0ABQ9XQ81</accession>
<evidence type="ECO:0000313" key="1">
    <source>
        <dbReference type="EMBL" id="KAK2946151.1"/>
    </source>
</evidence>
<evidence type="ECO:0000313" key="3">
    <source>
        <dbReference type="EMBL" id="KAK2955515.1"/>
    </source>
</evidence>
<name>A0ABQ9XQ81_9EUKA</name>
<proteinExistence type="predicted"/>
<reference evidence="2 4" key="1">
    <citation type="journal article" date="2022" name="bioRxiv">
        <title>Genomics of Preaxostyla Flagellates Illuminates Evolutionary Transitions and the Path Towards Mitochondrial Loss.</title>
        <authorList>
            <person name="Novak L.V.F."/>
            <person name="Treitli S.C."/>
            <person name="Pyrih J."/>
            <person name="Halakuc P."/>
            <person name="Pipaliya S.V."/>
            <person name="Vacek V."/>
            <person name="Brzon O."/>
            <person name="Soukal P."/>
            <person name="Eme L."/>
            <person name="Dacks J.B."/>
            <person name="Karnkowska A."/>
            <person name="Elias M."/>
            <person name="Hampl V."/>
        </authorList>
    </citation>
    <scope>NUCLEOTIDE SEQUENCE [LARGE SCALE GENOMIC DNA]</scope>
    <source>
        <strain evidence="2">NAU3</strain>
        <tissue evidence="2">Gut</tissue>
    </source>
</reference>